<comment type="caution">
    <text evidence="3">The sequence shown here is derived from an EMBL/GenBank/DDBJ whole genome shotgun (WGS) entry which is preliminary data.</text>
</comment>
<evidence type="ECO:0000313" key="4">
    <source>
        <dbReference type="Proteomes" id="UP000071859"/>
    </source>
</evidence>
<dbReference type="OrthoDB" id="110640at2"/>
<sequence>MNHPEKSSEINGVAQDDQDNEELFEEFEEGKDYGTPWPEVVSSDAPATEVTRGRSRGPKPDAGSGASEVVIDDPYKGMSFAERNAARKKEALETALRQGTARILQAKEGDKRAPEGFVIAPNGDDIVPNGTILNGVVYHLPDGGGTLLVDSWPSIKKSHGIGMLSQGIPPREKAFVTAGGWKSIGHGFEYTSDMAAEDHKLDMNALANAFTRVELQSRFEALMDLRRNQRPFTSHEQALFDKICEAAKTRGEIEANRDKGKGAMNGYARSMKMETLPEDWVWMPNKSQSGVAYFHLESPFTSYQAKVMNARIPMNLWEDQLDSNGKPIYGRNGAPVKVQPSDSHLSRPDYEIQKLTMDPSKGRIYRDSTGERCLNHWRDIKFPARPEEKYFKVVKIVKNWLEFIYPGRAEWMLDYWAHALQRMTEKPSVAMVLGGGQGIGKDTLLTIANWTFLQQGKVATIMTSQLAERFNEFLFFPIVIVNELDIKRSDKSFNKLKRDYKTYTGGLPSQLTVDPKGLPLQHVANIHRFYTTTNYEDEFPRDPDDRRYMILRSHAVLAEVQAKRREWFADCQTEDGERFDIMKWLAEGYGDAFTCFLLDRDISAFDPYNLPADLMKDYDELKKGIDIEPVIGAALNEIALTFGRWTHDDSCMIEWPSDEAEVSMEHWPDFVTSQQLLFSRASFDPELEGEKVQRTKQQRGHLDVLMRTAGYIPVTRPEGKIQWVGAKPRKSDVGVTRVQSSTLYIRRSKIDHGETVAKRQARAKDFIETLTEFLRTTEGKEAVWTQLRWDDQM</sequence>
<feature type="compositionally biased region" description="Acidic residues" evidence="1">
    <location>
        <begin position="16"/>
        <end position="29"/>
    </location>
</feature>
<reference evidence="3" key="1">
    <citation type="submission" date="2016-01" db="EMBL/GenBank/DDBJ databases">
        <authorList>
            <person name="Peeters C."/>
        </authorList>
    </citation>
    <scope>NUCLEOTIDE SEQUENCE</scope>
    <source>
        <strain evidence="3">LMG 29321</strain>
    </source>
</reference>
<keyword evidence="4" id="KW-1185">Reference proteome</keyword>
<feature type="domain" description="NrS-1 polymerase-like helicase" evidence="2">
    <location>
        <begin position="434"/>
        <end position="547"/>
    </location>
</feature>
<name>A0A158DKV5_9BURK</name>
<dbReference type="Pfam" id="PF19263">
    <property type="entry name" value="DUF5906"/>
    <property type="match status" value="1"/>
</dbReference>
<feature type="region of interest" description="Disordered" evidence="1">
    <location>
        <begin position="1"/>
        <end position="69"/>
    </location>
</feature>
<organism evidence="3 4">
    <name type="scientific">Caballeronia calidae</name>
    <dbReference type="NCBI Taxonomy" id="1777139"/>
    <lineage>
        <taxon>Bacteria</taxon>
        <taxon>Pseudomonadati</taxon>
        <taxon>Pseudomonadota</taxon>
        <taxon>Betaproteobacteria</taxon>
        <taxon>Burkholderiales</taxon>
        <taxon>Burkholderiaceae</taxon>
        <taxon>Caballeronia</taxon>
    </lineage>
</organism>
<dbReference type="Proteomes" id="UP000071859">
    <property type="component" value="Unassembled WGS sequence"/>
</dbReference>
<evidence type="ECO:0000256" key="1">
    <source>
        <dbReference type="SAM" id="MobiDB-lite"/>
    </source>
</evidence>
<dbReference type="InterPro" id="IPR045455">
    <property type="entry name" value="NrS-1_pol-like_helicase"/>
</dbReference>
<evidence type="ECO:0000259" key="2">
    <source>
        <dbReference type="Pfam" id="PF19263"/>
    </source>
</evidence>
<evidence type="ECO:0000313" key="3">
    <source>
        <dbReference type="EMBL" id="SAK95258.1"/>
    </source>
</evidence>
<protein>
    <recommendedName>
        <fullName evidence="2">NrS-1 polymerase-like helicase domain-containing protein</fullName>
    </recommendedName>
</protein>
<dbReference type="RefSeq" id="WP_062608850.1">
    <property type="nucleotide sequence ID" value="NZ_FCOX02000033.1"/>
</dbReference>
<dbReference type="EMBL" id="FCOX02000033">
    <property type="protein sequence ID" value="SAK95258.1"/>
    <property type="molecule type" value="Genomic_DNA"/>
</dbReference>
<gene>
    <name evidence="3" type="ORF">AWB78_05322</name>
</gene>
<dbReference type="AlphaFoldDB" id="A0A158DKV5"/>
<accession>A0A158DKV5</accession>
<proteinExistence type="predicted"/>